<reference evidence="2 3" key="1">
    <citation type="submission" date="2017-09" db="EMBL/GenBank/DDBJ databases">
        <authorList>
            <person name="Ehlers B."/>
            <person name="Leendertz F.H."/>
        </authorList>
    </citation>
    <scope>NUCLEOTIDE SEQUENCE [LARGE SCALE GENOMIC DNA]</scope>
</reference>
<name>A0A2D1GP36_9CAUD</name>
<dbReference type="Proteomes" id="UP000228985">
    <property type="component" value="Segment"/>
</dbReference>
<feature type="region of interest" description="Disordered" evidence="1">
    <location>
        <begin position="1"/>
        <end position="24"/>
    </location>
</feature>
<accession>A0A2D1GP36</accession>
<keyword evidence="3" id="KW-1185">Reference proteome</keyword>
<dbReference type="OrthoDB" id="27287at10239"/>
<organism evidence="2 3">
    <name type="scientific">Streptomyces phage Scap1</name>
    <dbReference type="NCBI Taxonomy" id="2041354"/>
    <lineage>
        <taxon>Viruses</taxon>
        <taxon>Duplodnaviria</taxon>
        <taxon>Heunggongvirae</taxon>
        <taxon>Uroviricota</taxon>
        <taxon>Caudoviricetes</taxon>
        <taxon>Scapunavirus</taxon>
        <taxon>Scapunavirus scap1</taxon>
    </lineage>
</organism>
<evidence type="ECO:0000313" key="2">
    <source>
        <dbReference type="EMBL" id="ATN93693.1"/>
    </source>
</evidence>
<dbReference type="Pfam" id="PF19791">
    <property type="entry name" value="DUF6275"/>
    <property type="match status" value="1"/>
</dbReference>
<proteinExistence type="predicted"/>
<sequence length="140" mass="16044">MANTAHGHHIPNTPKGTIQDTPKNPARCGGVSICPRCRKEAEAVYGYMVGEDADYQMRAKQIVKDYVDSMQRQNHPDEEPSTYTVYVVWFTKVLQNWKAILGTTLPDGRLFELTYDGDRRVTYFDCYKKQDNFPIPDHLG</sequence>
<dbReference type="InterPro" id="IPR046242">
    <property type="entry name" value="DUF6275"/>
</dbReference>
<evidence type="ECO:0000313" key="3">
    <source>
        <dbReference type="Proteomes" id="UP000228985"/>
    </source>
</evidence>
<dbReference type="EMBL" id="MF975637">
    <property type="protein sequence ID" value="ATN93693.1"/>
    <property type="molecule type" value="Genomic_DNA"/>
</dbReference>
<protein>
    <submittedName>
        <fullName evidence="2">Uncharacterized protein</fullName>
    </submittedName>
</protein>
<gene>
    <name evidence="2" type="ORF">SEA_SCAP1_44</name>
</gene>
<evidence type="ECO:0000256" key="1">
    <source>
        <dbReference type="SAM" id="MobiDB-lite"/>
    </source>
</evidence>